<keyword evidence="3" id="KW-1185">Reference proteome</keyword>
<reference evidence="2" key="2">
    <citation type="submission" date="2025-09" db="UniProtKB">
        <authorList>
            <consortium name="Ensembl"/>
        </authorList>
    </citation>
    <scope>IDENTIFICATION</scope>
</reference>
<proteinExistence type="predicted"/>
<feature type="domain" description="Fumarate lyase N-terminal" evidence="1">
    <location>
        <begin position="47"/>
        <end position="120"/>
    </location>
</feature>
<dbReference type="GO" id="GO:0006099">
    <property type="term" value="P:tricarboxylic acid cycle"/>
    <property type="evidence" value="ECO:0007669"/>
    <property type="project" value="TreeGrafter"/>
</dbReference>
<dbReference type="InterPro" id="IPR005677">
    <property type="entry name" value="Fum_hydII"/>
</dbReference>
<dbReference type="GO" id="GO:0005739">
    <property type="term" value="C:mitochondrion"/>
    <property type="evidence" value="ECO:0007669"/>
    <property type="project" value="TreeGrafter"/>
</dbReference>
<dbReference type="OMA" id="RICTSTM"/>
<reference evidence="2" key="1">
    <citation type="submission" date="2025-08" db="UniProtKB">
        <authorList>
            <consortium name="Ensembl"/>
        </authorList>
    </citation>
    <scope>IDENTIFICATION</scope>
</reference>
<accession>A0A3Q3XPP3</accession>
<dbReference type="InterPro" id="IPR024083">
    <property type="entry name" value="Fumarase/histidase_N"/>
</dbReference>
<name>A0A3Q3XPP3_MOLML</name>
<dbReference type="PANTHER" id="PTHR11444">
    <property type="entry name" value="ASPARTATEAMMONIA/ARGININOSUCCINATE/ADENYLOSUCCINATE LYASE"/>
    <property type="match status" value="1"/>
</dbReference>
<dbReference type="PANTHER" id="PTHR11444:SF1">
    <property type="entry name" value="FUMARATE HYDRATASE, MITOCHONDRIAL"/>
    <property type="match status" value="1"/>
</dbReference>
<dbReference type="Proteomes" id="UP000261620">
    <property type="component" value="Unplaced"/>
</dbReference>
<dbReference type="AlphaFoldDB" id="A0A3Q3XPP3"/>
<dbReference type="Ensembl" id="ENSMMOT00000027404.1">
    <property type="protein sequence ID" value="ENSMMOP00000026946.1"/>
    <property type="gene ID" value="ENSMMOG00000020384.1"/>
</dbReference>
<evidence type="ECO:0000313" key="2">
    <source>
        <dbReference type="Ensembl" id="ENSMMOP00000026946.1"/>
    </source>
</evidence>
<dbReference type="InterPro" id="IPR022761">
    <property type="entry name" value="Fumarate_lyase_N"/>
</dbReference>
<dbReference type="GO" id="GO:0006108">
    <property type="term" value="P:malate metabolic process"/>
    <property type="evidence" value="ECO:0007669"/>
    <property type="project" value="TreeGrafter"/>
</dbReference>
<evidence type="ECO:0000313" key="3">
    <source>
        <dbReference type="Proteomes" id="UP000261620"/>
    </source>
</evidence>
<dbReference type="GO" id="GO:0006106">
    <property type="term" value="P:fumarate metabolic process"/>
    <property type="evidence" value="ECO:0007669"/>
    <property type="project" value="InterPro"/>
</dbReference>
<protein>
    <recommendedName>
        <fullName evidence="1">Fumarate lyase N-terminal domain-containing protein</fullName>
    </recommendedName>
</protein>
<dbReference type="InterPro" id="IPR008948">
    <property type="entry name" value="L-Aspartase-like"/>
</dbReference>
<sequence length="153" mass="17010">MFRSLRSIRQRSCDLLTLQRLGVHSQRLICVSRMAASEYRLERDTFGELKVPADKYYGAQTVRSTMNFKIGGPSERMPIQVIKAFGVLKRAAAEVNKEYGLDPKIAGAIIQAADERLSCTDTQSTKSGTSVNKDFQNHLLLSDASAYCCRLSA</sequence>
<dbReference type="Pfam" id="PF00206">
    <property type="entry name" value="Lyase_1"/>
    <property type="match status" value="1"/>
</dbReference>
<organism evidence="2 3">
    <name type="scientific">Mola mola</name>
    <name type="common">Ocean sunfish</name>
    <name type="synonym">Tetraodon mola</name>
    <dbReference type="NCBI Taxonomy" id="94237"/>
    <lineage>
        <taxon>Eukaryota</taxon>
        <taxon>Metazoa</taxon>
        <taxon>Chordata</taxon>
        <taxon>Craniata</taxon>
        <taxon>Vertebrata</taxon>
        <taxon>Euteleostomi</taxon>
        <taxon>Actinopterygii</taxon>
        <taxon>Neopterygii</taxon>
        <taxon>Teleostei</taxon>
        <taxon>Neoteleostei</taxon>
        <taxon>Acanthomorphata</taxon>
        <taxon>Eupercaria</taxon>
        <taxon>Tetraodontiformes</taxon>
        <taxon>Molidae</taxon>
        <taxon>Mola</taxon>
    </lineage>
</organism>
<dbReference type="GO" id="GO:0004333">
    <property type="term" value="F:fumarate hydratase activity"/>
    <property type="evidence" value="ECO:0007669"/>
    <property type="project" value="InterPro"/>
</dbReference>
<evidence type="ECO:0000259" key="1">
    <source>
        <dbReference type="Pfam" id="PF00206"/>
    </source>
</evidence>
<dbReference type="Gene3D" id="1.10.275.10">
    <property type="entry name" value="Fumarase/aspartase (N-terminal domain)"/>
    <property type="match status" value="1"/>
</dbReference>
<dbReference type="STRING" id="94237.ENSMMOP00000026946"/>
<dbReference type="SUPFAM" id="SSF48557">
    <property type="entry name" value="L-aspartase-like"/>
    <property type="match status" value="1"/>
</dbReference>